<protein>
    <submittedName>
        <fullName evidence="15">Cytochrome b</fullName>
    </submittedName>
</protein>
<evidence type="ECO:0000256" key="6">
    <source>
        <dbReference type="ARBA" id="ARBA00022692"/>
    </source>
</evidence>
<feature type="domain" description="Cytochrome b561 bacterial/Ni-hydrogenase" evidence="14">
    <location>
        <begin position="9"/>
        <end position="179"/>
    </location>
</feature>
<dbReference type="PANTHER" id="PTHR30529">
    <property type="entry name" value="CYTOCHROME B561"/>
    <property type="match status" value="1"/>
</dbReference>
<keyword evidence="9 13" id="KW-1133">Transmembrane helix</keyword>
<dbReference type="EMBL" id="RRZA01000006">
    <property type="protein sequence ID" value="MBE0456511.1"/>
    <property type="molecule type" value="Genomic_DNA"/>
</dbReference>
<comment type="caution">
    <text evidence="15">The sequence shown here is derived from an EMBL/GenBank/DDBJ whole genome shotgun (WGS) entry which is preliminary data.</text>
</comment>
<evidence type="ECO:0000256" key="3">
    <source>
        <dbReference type="ARBA" id="ARBA00022448"/>
    </source>
</evidence>
<keyword evidence="8" id="KW-0249">Electron transport</keyword>
<evidence type="ECO:0000256" key="12">
    <source>
        <dbReference type="ARBA" id="ARBA00037975"/>
    </source>
</evidence>
<keyword evidence="10" id="KW-0408">Iron</keyword>
<dbReference type="InterPro" id="IPR011577">
    <property type="entry name" value="Cyt_b561_bac/Ni-Hgenase"/>
</dbReference>
<evidence type="ECO:0000256" key="2">
    <source>
        <dbReference type="ARBA" id="ARBA00004651"/>
    </source>
</evidence>
<evidence type="ECO:0000313" key="15">
    <source>
        <dbReference type="EMBL" id="MBE0456511.1"/>
    </source>
</evidence>
<evidence type="ECO:0000256" key="11">
    <source>
        <dbReference type="ARBA" id="ARBA00023136"/>
    </source>
</evidence>
<proteinExistence type="inferred from homology"/>
<name>A0ABR9FI89_9GAMM</name>
<dbReference type="InterPro" id="IPR016174">
    <property type="entry name" value="Di-haem_cyt_TM"/>
</dbReference>
<evidence type="ECO:0000256" key="1">
    <source>
        <dbReference type="ARBA" id="ARBA00001970"/>
    </source>
</evidence>
<keyword evidence="4" id="KW-1003">Cell membrane</keyword>
<keyword evidence="3" id="KW-0813">Transport</keyword>
<dbReference type="InterPro" id="IPR052168">
    <property type="entry name" value="Cytochrome_b561_oxidase"/>
</dbReference>
<dbReference type="Proteomes" id="UP000707245">
    <property type="component" value="Unassembled WGS sequence"/>
</dbReference>
<evidence type="ECO:0000256" key="8">
    <source>
        <dbReference type="ARBA" id="ARBA00022982"/>
    </source>
</evidence>
<dbReference type="RefSeq" id="WP_192540717.1">
    <property type="nucleotide sequence ID" value="NZ_JBQELX010000005.1"/>
</dbReference>
<evidence type="ECO:0000256" key="7">
    <source>
        <dbReference type="ARBA" id="ARBA00022723"/>
    </source>
</evidence>
<feature type="transmembrane region" description="Helical" evidence="13">
    <location>
        <begin position="92"/>
        <end position="110"/>
    </location>
</feature>
<sequence length="185" mass="20514">MFKNTKSSYGIVAIALHWLMAAMVIGLFGLGLYMVELTYYDSWYKGSLDLHKSVGITLVALLIFRFAWRALGTQPEPLSNSSPVLNKVAHTAHLFLYVLLCIIVISGYLISTADGRSIEVFTLFSIPAIDFSVANQADIAGKIHYYVACSLIGLVVLHALGALKHHFIDKDKTLIRMIKPQKDDL</sequence>
<accession>A0ABR9FI89</accession>
<keyword evidence="6 13" id="KW-0812">Transmembrane</keyword>
<keyword evidence="16" id="KW-1185">Reference proteome</keyword>
<keyword evidence="7" id="KW-0479">Metal-binding</keyword>
<keyword evidence="11 13" id="KW-0472">Membrane</keyword>
<evidence type="ECO:0000259" key="14">
    <source>
        <dbReference type="Pfam" id="PF01292"/>
    </source>
</evidence>
<evidence type="ECO:0000256" key="13">
    <source>
        <dbReference type="SAM" id="Phobius"/>
    </source>
</evidence>
<evidence type="ECO:0000313" key="16">
    <source>
        <dbReference type="Proteomes" id="UP000707245"/>
    </source>
</evidence>
<evidence type="ECO:0000256" key="4">
    <source>
        <dbReference type="ARBA" id="ARBA00022475"/>
    </source>
</evidence>
<reference evidence="15 16" key="1">
    <citation type="submission" date="2020-07" db="EMBL/GenBank/DDBJ databases">
        <title>Halophilic bacteria isolated from french cheeses.</title>
        <authorList>
            <person name="Kothe C.I."/>
            <person name="Farah-Kraiem B."/>
            <person name="Renault P."/>
            <person name="Dridi B."/>
        </authorList>
    </citation>
    <scope>NUCLEOTIDE SEQUENCE [LARGE SCALE GENOMIC DNA]</scope>
    <source>
        <strain evidence="15 16">FME14</strain>
    </source>
</reference>
<comment type="subcellular location">
    <subcellularLocation>
        <location evidence="2">Cell membrane</location>
        <topology evidence="2">Multi-pass membrane protein</topology>
    </subcellularLocation>
</comment>
<dbReference type="Gene3D" id="1.20.950.20">
    <property type="entry name" value="Transmembrane di-heme cytochromes, Chain C"/>
    <property type="match status" value="1"/>
</dbReference>
<comment type="similarity">
    <text evidence="12">Belongs to the cytochrome b561 family.</text>
</comment>
<feature type="transmembrane region" description="Helical" evidence="13">
    <location>
        <begin position="143"/>
        <end position="163"/>
    </location>
</feature>
<dbReference type="PANTHER" id="PTHR30529:SF1">
    <property type="entry name" value="CYTOCHROME B561 HOMOLOG 2"/>
    <property type="match status" value="1"/>
</dbReference>
<organism evidence="15 16">
    <name type="scientific">Pseudoalteromonas prydzensis</name>
    <dbReference type="NCBI Taxonomy" id="182141"/>
    <lineage>
        <taxon>Bacteria</taxon>
        <taxon>Pseudomonadati</taxon>
        <taxon>Pseudomonadota</taxon>
        <taxon>Gammaproteobacteria</taxon>
        <taxon>Alteromonadales</taxon>
        <taxon>Pseudoalteromonadaceae</taxon>
        <taxon>Pseudoalteromonas</taxon>
    </lineage>
</organism>
<feature type="transmembrane region" description="Helical" evidence="13">
    <location>
        <begin position="12"/>
        <end position="34"/>
    </location>
</feature>
<evidence type="ECO:0000256" key="10">
    <source>
        <dbReference type="ARBA" id="ARBA00023004"/>
    </source>
</evidence>
<evidence type="ECO:0000256" key="9">
    <source>
        <dbReference type="ARBA" id="ARBA00022989"/>
    </source>
</evidence>
<comment type="cofactor">
    <cofactor evidence="1">
        <name>heme b</name>
        <dbReference type="ChEBI" id="CHEBI:60344"/>
    </cofactor>
</comment>
<keyword evidence="5" id="KW-0349">Heme</keyword>
<gene>
    <name evidence="15" type="ORF">EI167_03405</name>
</gene>
<dbReference type="Pfam" id="PF01292">
    <property type="entry name" value="Ni_hydr_CYTB"/>
    <property type="match status" value="1"/>
</dbReference>
<dbReference type="SUPFAM" id="SSF81342">
    <property type="entry name" value="Transmembrane di-heme cytochromes"/>
    <property type="match status" value="1"/>
</dbReference>
<evidence type="ECO:0000256" key="5">
    <source>
        <dbReference type="ARBA" id="ARBA00022617"/>
    </source>
</evidence>